<evidence type="ECO:0000313" key="2">
    <source>
        <dbReference type="EMBL" id="KKS85506.1"/>
    </source>
</evidence>
<feature type="domain" description="Macro" evidence="1">
    <location>
        <begin position="24"/>
        <end position="179"/>
    </location>
</feature>
<dbReference type="EMBL" id="LCFD01000017">
    <property type="protein sequence ID" value="KKS85506.1"/>
    <property type="molecule type" value="Genomic_DNA"/>
</dbReference>
<reference evidence="2 3" key="1">
    <citation type="journal article" date="2015" name="Nature">
        <title>rRNA introns, odd ribosomes, and small enigmatic genomes across a large radiation of phyla.</title>
        <authorList>
            <person name="Brown C.T."/>
            <person name="Hug L.A."/>
            <person name="Thomas B.C."/>
            <person name="Sharon I."/>
            <person name="Castelle C.J."/>
            <person name="Singh A."/>
            <person name="Wilkins M.J."/>
            <person name="Williams K.H."/>
            <person name="Banfield J.F."/>
        </authorList>
    </citation>
    <scope>NUCLEOTIDE SEQUENCE [LARGE SCALE GENOMIC DNA]</scope>
</reference>
<dbReference type="STRING" id="1618446.UV61_C0017G0017"/>
<dbReference type="SUPFAM" id="SSF52949">
    <property type="entry name" value="Macro domain-like"/>
    <property type="match status" value="1"/>
</dbReference>
<dbReference type="Pfam" id="PF01661">
    <property type="entry name" value="Macro"/>
    <property type="match status" value="1"/>
</dbReference>
<protein>
    <recommendedName>
        <fullName evidence="1">Macro domain-containing protein</fullName>
    </recommendedName>
</protein>
<dbReference type="PROSITE" id="PS51154">
    <property type="entry name" value="MACRO"/>
    <property type="match status" value="1"/>
</dbReference>
<dbReference type="Proteomes" id="UP000034050">
    <property type="component" value="Unassembled WGS sequence"/>
</dbReference>
<evidence type="ECO:0000259" key="1">
    <source>
        <dbReference type="PROSITE" id="PS51154"/>
    </source>
</evidence>
<accession>A0A0G1ER26</accession>
<dbReference type="AlphaFoldDB" id="A0A0G1ER26"/>
<comment type="caution">
    <text evidence="2">The sequence shown here is derived from an EMBL/GenBank/DDBJ whole genome shotgun (WGS) entry which is preliminary data.</text>
</comment>
<proteinExistence type="predicted"/>
<dbReference type="InterPro" id="IPR043472">
    <property type="entry name" value="Macro_dom-like"/>
</dbReference>
<dbReference type="Gene3D" id="3.40.220.10">
    <property type="entry name" value="Leucine Aminopeptidase, subunit E, domain 1"/>
    <property type="match status" value="1"/>
</dbReference>
<evidence type="ECO:0000313" key="3">
    <source>
        <dbReference type="Proteomes" id="UP000034050"/>
    </source>
</evidence>
<name>A0A0G1ER26_9BACT</name>
<dbReference type="InterPro" id="IPR002589">
    <property type="entry name" value="Macro_dom"/>
</dbReference>
<organism evidence="2 3">
    <name type="scientific">Candidatus Gottesmanbacteria bacterium GW2011_GWB1_43_11</name>
    <dbReference type="NCBI Taxonomy" id="1618446"/>
    <lineage>
        <taxon>Bacteria</taxon>
        <taxon>Candidatus Gottesmaniibacteriota</taxon>
    </lineage>
</organism>
<sequence length="179" mass="19185">MSAKKEAIIIPPDESGNPLHSYAVGTEVTVKEHRAELVVAFGDLLRVPADTFICPTGPTFDYCSGNPTHVAIQAKVGGHTFTQVKQRVAALMESERSVNLQKIGKATRTGLAISTSAGGHDTIRTIVHVNTINPLKSPPCDQNDIRLCTKNALIEADDCGSTYVAMPVLGTELWTMSRA</sequence>
<gene>
    <name evidence="2" type="ORF">UV61_C0017G0017</name>
</gene>